<dbReference type="Pfam" id="PF17172">
    <property type="entry name" value="GST_N_4"/>
    <property type="match status" value="1"/>
</dbReference>
<proteinExistence type="predicted"/>
<accession>A0A2P6NFL1</accession>
<evidence type="ECO:0000313" key="3">
    <source>
        <dbReference type="Proteomes" id="UP000241769"/>
    </source>
</evidence>
<dbReference type="AlphaFoldDB" id="A0A2P6NFL1"/>
<dbReference type="InterPro" id="IPR050931">
    <property type="entry name" value="Mito_Protein_Transport_Metaxin"/>
</dbReference>
<dbReference type="EMBL" id="MDYQ01000096">
    <property type="protein sequence ID" value="PRP82756.1"/>
    <property type="molecule type" value="Genomic_DNA"/>
</dbReference>
<organism evidence="2 3">
    <name type="scientific">Planoprotostelium fungivorum</name>
    <dbReference type="NCBI Taxonomy" id="1890364"/>
    <lineage>
        <taxon>Eukaryota</taxon>
        <taxon>Amoebozoa</taxon>
        <taxon>Evosea</taxon>
        <taxon>Variosea</taxon>
        <taxon>Cavosteliida</taxon>
        <taxon>Cavosteliaceae</taxon>
        <taxon>Planoprotostelium</taxon>
    </lineage>
</organism>
<reference evidence="2 3" key="1">
    <citation type="journal article" date="2018" name="Genome Biol. Evol.">
        <title>Multiple Roots of Fruiting Body Formation in Amoebozoa.</title>
        <authorList>
            <person name="Hillmann F."/>
            <person name="Forbes G."/>
            <person name="Novohradska S."/>
            <person name="Ferling I."/>
            <person name="Riege K."/>
            <person name="Groth M."/>
            <person name="Westermann M."/>
            <person name="Marz M."/>
            <person name="Spaller T."/>
            <person name="Winckler T."/>
            <person name="Schaap P."/>
            <person name="Glockner G."/>
        </authorList>
    </citation>
    <scope>NUCLEOTIDE SEQUENCE [LARGE SCALE GENOMIC DNA]</scope>
    <source>
        <strain evidence="2 3">Jena</strain>
    </source>
</reference>
<dbReference type="Proteomes" id="UP000241769">
    <property type="component" value="Unassembled WGS sequence"/>
</dbReference>
<evidence type="ECO:0000313" key="2">
    <source>
        <dbReference type="EMBL" id="PRP82756.1"/>
    </source>
</evidence>
<dbReference type="InterPro" id="IPR012336">
    <property type="entry name" value="Thioredoxin-like_fold"/>
</dbReference>
<comment type="caution">
    <text evidence="2">The sequence shown here is derived from an EMBL/GenBank/DDBJ whole genome shotgun (WGS) entry which is preliminary data.</text>
</comment>
<dbReference type="GO" id="GO:0005737">
    <property type="term" value="C:cytoplasm"/>
    <property type="evidence" value="ECO:0007669"/>
    <property type="project" value="TreeGrafter"/>
</dbReference>
<keyword evidence="3" id="KW-1185">Reference proteome</keyword>
<feature type="domain" description="Thioredoxin-like fold" evidence="1">
    <location>
        <begin position="4"/>
        <end position="72"/>
    </location>
</feature>
<dbReference type="InParanoid" id="A0A2P6NFL1"/>
<protein>
    <submittedName>
        <fullName evidence="2">Glutathione S-transferase</fullName>
    </submittedName>
</protein>
<evidence type="ECO:0000259" key="1">
    <source>
        <dbReference type="Pfam" id="PF17172"/>
    </source>
</evidence>
<dbReference type="PANTHER" id="PTHR12289:SF41">
    <property type="entry name" value="FAILED AXON CONNECTIONS-RELATED"/>
    <property type="match status" value="1"/>
</dbReference>
<gene>
    <name evidence="2" type="ORF">PROFUN_09841</name>
</gene>
<dbReference type="OrthoDB" id="5809458at2759"/>
<keyword evidence="2" id="KW-0808">Transferase</keyword>
<dbReference type="GO" id="GO:0016740">
    <property type="term" value="F:transferase activity"/>
    <property type="evidence" value="ECO:0007669"/>
    <property type="project" value="UniProtKB-KW"/>
</dbReference>
<dbReference type="PANTHER" id="PTHR12289">
    <property type="entry name" value="METAXIN RELATED"/>
    <property type="match status" value="1"/>
</dbReference>
<name>A0A2P6NFL1_9EUKA</name>
<sequence>MTQQPKLPYIECNGVIVTDSDFCIKHLVKEGVSNDLDVNLTPEQKVDGRAWQAYLEEKIYPCVVKQRWLDEPNYTNIVNTMLRSVVWPVRSVVGWNLSRKIYHALWAQGTARHSDEEIESLMQDAVSDMVVKSQGKRYFHGTETFTTTDIVVYSFLSSGLLTTFDINWNRLVLSQITLVKYCLHMTESLFPEYEPLLKKLRETESNLEFTSPKL</sequence>